<evidence type="ECO:0000256" key="2">
    <source>
        <dbReference type="ARBA" id="ARBA00008066"/>
    </source>
</evidence>
<feature type="transmembrane region" description="Helical" evidence="7">
    <location>
        <begin position="78"/>
        <end position="105"/>
    </location>
</feature>
<dbReference type="Pfam" id="PF01490">
    <property type="entry name" value="Aa_trans"/>
    <property type="match status" value="1"/>
</dbReference>
<dbReference type="PANTHER" id="PTHR22950:SF349">
    <property type="entry name" value="AMINO ACID TRANSPORTER TRANSMEMBRANE DOMAIN-CONTAINING PROTEIN"/>
    <property type="match status" value="1"/>
</dbReference>
<feature type="compositionally biased region" description="Basic and acidic residues" evidence="6">
    <location>
        <begin position="1"/>
        <end position="15"/>
    </location>
</feature>
<organism evidence="9 10">
    <name type="scientific">Funneliformis geosporum</name>
    <dbReference type="NCBI Taxonomy" id="1117311"/>
    <lineage>
        <taxon>Eukaryota</taxon>
        <taxon>Fungi</taxon>
        <taxon>Fungi incertae sedis</taxon>
        <taxon>Mucoromycota</taxon>
        <taxon>Glomeromycotina</taxon>
        <taxon>Glomeromycetes</taxon>
        <taxon>Glomerales</taxon>
        <taxon>Glomeraceae</taxon>
        <taxon>Funneliformis</taxon>
    </lineage>
</organism>
<protein>
    <submittedName>
        <fullName evidence="9">2190_t:CDS:1</fullName>
    </submittedName>
</protein>
<keyword evidence="5 7" id="KW-0472">Membrane</keyword>
<feature type="transmembrane region" description="Helical" evidence="7">
    <location>
        <begin position="355"/>
        <end position="376"/>
    </location>
</feature>
<feature type="domain" description="Amino acid transporter transmembrane" evidence="8">
    <location>
        <begin position="49"/>
        <end position="437"/>
    </location>
</feature>
<keyword evidence="4 7" id="KW-1133">Transmembrane helix</keyword>
<feature type="region of interest" description="Disordered" evidence="6">
    <location>
        <begin position="1"/>
        <end position="28"/>
    </location>
</feature>
<comment type="subcellular location">
    <subcellularLocation>
        <location evidence="1">Membrane</location>
        <topology evidence="1">Multi-pass membrane protein</topology>
    </subcellularLocation>
</comment>
<accession>A0A9W4SUA2</accession>
<feature type="transmembrane region" description="Helical" evidence="7">
    <location>
        <begin position="232"/>
        <end position="250"/>
    </location>
</feature>
<keyword evidence="10" id="KW-1185">Reference proteome</keyword>
<dbReference type="OrthoDB" id="40134at2759"/>
<dbReference type="GO" id="GO:0015179">
    <property type="term" value="F:L-amino acid transmembrane transporter activity"/>
    <property type="evidence" value="ECO:0007669"/>
    <property type="project" value="TreeGrafter"/>
</dbReference>
<dbReference type="EMBL" id="CAMKVN010002605">
    <property type="protein sequence ID" value="CAI2181807.1"/>
    <property type="molecule type" value="Genomic_DNA"/>
</dbReference>
<feature type="transmembrane region" description="Helical" evidence="7">
    <location>
        <begin position="192"/>
        <end position="212"/>
    </location>
</feature>
<dbReference type="PANTHER" id="PTHR22950">
    <property type="entry name" value="AMINO ACID TRANSPORTER"/>
    <property type="match status" value="1"/>
</dbReference>
<feature type="transmembrane region" description="Helical" evidence="7">
    <location>
        <begin position="126"/>
        <end position="148"/>
    </location>
</feature>
<evidence type="ECO:0000256" key="6">
    <source>
        <dbReference type="SAM" id="MobiDB-lite"/>
    </source>
</evidence>
<comment type="similarity">
    <text evidence="2">Belongs to the amino acid/polyamine transporter 2 family.</text>
</comment>
<feature type="transmembrane region" description="Helical" evidence="7">
    <location>
        <begin position="168"/>
        <end position="185"/>
    </location>
</feature>
<feature type="transmembrane region" description="Helical" evidence="7">
    <location>
        <begin position="271"/>
        <end position="294"/>
    </location>
</feature>
<feature type="transmembrane region" description="Helical" evidence="7">
    <location>
        <begin position="314"/>
        <end position="334"/>
    </location>
</feature>
<keyword evidence="3 7" id="KW-0812">Transmembrane</keyword>
<feature type="transmembrane region" description="Helical" evidence="7">
    <location>
        <begin position="53"/>
        <end position="72"/>
    </location>
</feature>
<gene>
    <name evidence="9" type="ORF">FWILDA_LOCUS10268</name>
</gene>
<reference evidence="9" key="1">
    <citation type="submission" date="2022-08" db="EMBL/GenBank/DDBJ databases">
        <authorList>
            <person name="Kallberg Y."/>
            <person name="Tangrot J."/>
            <person name="Rosling A."/>
        </authorList>
    </citation>
    <scope>NUCLEOTIDE SEQUENCE</scope>
    <source>
        <strain evidence="9">Wild A</strain>
    </source>
</reference>
<name>A0A9W4SUA2_9GLOM</name>
<proteinExistence type="inferred from homology"/>
<evidence type="ECO:0000256" key="4">
    <source>
        <dbReference type="ARBA" id="ARBA00022989"/>
    </source>
</evidence>
<evidence type="ECO:0000313" key="10">
    <source>
        <dbReference type="Proteomes" id="UP001153678"/>
    </source>
</evidence>
<evidence type="ECO:0000313" key="9">
    <source>
        <dbReference type="EMBL" id="CAI2181807.1"/>
    </source>
</evidence>
<evidence type="ECO:0000256" key="7">
    <source>
        <dbReference type="SAM" id="Phobius"/>
    </source>
</evidence>
<feature type="transmembrane region" description="Helical" evidence="7">
    <location>
        <begin position="382"/>
        <end position="404"/>
    </location>
</feature>
<evidence type="ECO:0000259" key="8">
    <source>
        <dbReference type="Pfam" id="PF01490"/>
    </source>
</evidence>
<dbReference type="InterPro" id="IPR013057">
    <property type="entry name" value="AA_transpt_TM"/>
</dbReference>
<sequence>MSDDHDSYYSDDTRSTHSNRSSLDSEAPLIGDEERLVNDLQNSDRQNAKGSSFGAYINVTCLVAGMGVLGLPDALNKGGWLALGLIVMSMIITLYTSIITIKCLYYNGKSRLLSYGEIGQHAFGTFGKYLVEFFHHIILIGVSVLYFILAAKNFNELAQYYFGTDLGITVWTCICATLIGFPFIFTKTLKEVVIISIFGTFATLFCVIAIVVLSFMDWSNIRSSPNPPSHKIFDLSEFPIALATITFSYGGNNVFPHIEESMRKPSHWNRVITAALCTCATMYSLVAFSGYLVYGDKTKSPILEVLPEGLLLTFASLFITIHVLLTIPILMTSFAIETEKHLNITREHNSRTVEFLLRAAFRTFLILVTVGIAITIPFFDDIMSLLGALANCLLVFVLPVLFYLKLFGWERMSLLTLTWNAFVIFVGLVGCVIGSIKATNRLIEDFRNVNVDQ</sequence>
<evidence type="ECO:0000256" key="5">
    <source>
        <dbReference type="ARBA" id="ARBA00023136"/>
    </source>
</evidence>
<evidence type="ECO:0000256" key="1">
    <source>
        <dbReference type="ARBA" id="ARBA00004141"/>
    </source>
</evidence>
<dbReference type="Proteomes" id="UP001153678">
    <property type="component" value="Unassembled WGS sequence"/>
</dbReference>
<dbReference type="AlphaFoldDB" id="A0A9W4SUA2"/>
<feature type="transmembrane region" description="Helical" evidence="7">
    <location>
        <begin position="416"/>
        <end position="436"/>
    </location>
</feature>
<evidence type="ECO:0000256" key="3">
    <source>
        <dbReference type="ARBA" id="ARBA00022692"/>
    </source>
</evidence>
<dbReference type="GO" id="GO:0005774">
    <property type="term" value="C:vacuolar membrane"/>
    <property type="evidence" value="ECO:0007669"/>
    <property type="project" value="TreeGrafter"/>
</dbReference>
<comment type="caution">
    <text evidence="9">The sequence shown here is derived from an EMBL/GenBank/DDBJ whole genome shotgun (WGS) entry which is preliminary data.</text>
</comment>